<gene>
    <name evidence="2" type="ORF">GCM10009825_07140</name>
</gene>
<protein>
    <submittedName>
        <fullName evidence="2">Uncharacterized protein</fullName>
    </submittedName>
</protein>
<evidence type="ECO:0000313" key="3">
    <source>
        <dbReference type="Proteomes" id="UP001500102"/>
    </source>
</evidence>
<feature type="compositionally biased region" description="Basic residues" evidence="1">
    <location>
        <begin position="1"/>
        <end position="17"/>
    </location>
</feature>
<keyword evidence="3" id="KW-1185">Reference proteome</keyword>
<sequence>MWCPARRHRNRWRHRAGMNRAGMKQCGKKEKPAAEESPATDFQNTWLFALVGFANLSGGNRAAGIEVTQLAFDVGLQA</sequence>
<feature type="region of interest" description="Disordered" evidence="1">
    <location>
        <begin position="1"/>
        <end position="39"/>
    </location>
</feature>
<comment type="caution">
    <text evidence="2">The sequence shown here is derived from an EMBL/GenBank/DDBJ whole genome shotgun (WGS) entry which is preliminary data.</text>
</comment>
<proteinExistence type="predicted"/>
<organism evidence="2 3">
    <name type="scientific">Arthrobacter humicola</name>
    <dbReference type="NCBI Taxonomy" id="409291"/>
    <lineage>
        <taxon>Bacteria</taxon>
        <taxon>Bacillati</taxon>
        <taxon>Actinomycetota</taxon>
        <taxon>Actinomycetes</taxon>
        <taxon>Micrococcales</taxon>
        <taxon>Micrococcaceae</taxon>
        <taxon>Arthrobacter</taxon>
    </lineage>
</organism>
<name>A0ABP5K8A6_9MICC</name>
<reference evidence="3" key="1">
    <citation type="journal article" date="2019" name="Int. J. Syst. Evol. Microbiol.">
        <title>The Global Catalogue of Microorganisms (GCM) 10K type strain sequencing project: providing services to taxonomists for standard genome sequencing and annotation.</title>
        <authorList>
            <consortium name="The Broad Institute Genomics Platform"/>
            <consortium name="The Broad Institute Genome Sequencing Center for Infectious Disease"/>
            <person name="Wu L."/>
            <person name="Ma J."/>
        </authorList>
    </citation>
    <scope>NUCLEOTIDE SEQUENCE [LARGE SCALE GENOMIC DNA]</scope>
    <source>
        <strain evidence="3">JCM 15921</strain>
    </source>
</reference>
<dbReference type="Proteomes" id="UP001500102">
    <property type="component" value="Unassembled WGS sequence"/>
</dbReference>
<evidence type="ECO:0000256" key="1">
    <source>
        <dbReference type="SAM" id="MobiDB-lite"/>
    </source>
</evidence>
<dbReference type="EMBL" id="BAAAQB010000009">
    <property type="protein sequence ID" value="GAA2128182.1"/>
    <property type="molecule type" value="Genomic_DNA"/>
</dbReference>
<evidence type="ECO:0000313" key="2">
    <source>
        <dbReference type="EMBL" id="GAA2128182.1"/>
    </source>
</evidence>
<accession>A0ABP5K8A6</accession>